<organism evidence="2 3">
    <name type="scientific">Megalurothrips usitatus</name>
    <name type="common">bean blossom thrips</name>
    <dbReference type="NCBI Taxonomy" id="439358"/>
    <lineage>
        <taxon>Eukaryota</taxon>
        <taxon>Metazoa</taxon>
        <taxon>Ecdysozoa</taxon>
        <taxon>Arthropoda</taxon>
        <taxon>Hexapoda</taxon>
        <taxon>Insecta</taxon>
        <taxon>Pterygota</taxon>
        <taxon>Neoptera</taxon>
        <taxon>Paraneoptera</taxon>
        <taxon>Thysanoptera</taxon>
        <taxon>Terebrantia</taxon>
        <taxon>Thripoidea</taxon>
        <taxon>Thripidae</taxon>
        <taxon>Megalurothrips</taxon>
    </lineage>
</organism>
<dbReference type="Pfam" id="PF07841">
    <property type="entry name" value="DM4_12"/>
    <property type="match status" value="1"/>
</dbReference>
<dbReference type="EMBL" id="JAPTSV010000001">
    <property type="protein sequence ID" value="KAJ1531524.1"/>
    <property type="molecule type" value="Genomic_DNA"/>
</dbReference>
<dbReference type="Proteomes" id="UP001075354">
    <property type="component" value="Chromosome 1"/>
</dbReference>
<dbReference type="PANTHER" id="PTHR21398">
    <property type="entry name" value="AGAP007094-PA"/>
    <property type="match status" value="1"/>
</dbReference>
<dbReference type="SMART" id="SM00718">
    <property type="entry name" value="DM4_12"/>
    <property type="match status" value="1"/>
</dbReference>
<name>A0AAV7XXQ2_9NEOP</name>
<protein>
    <submittedName>
        <fullName evidence="2">Uncharacterized protein</fullName>
    </submittedName>
</protein>
<feature type="signal peptide" evidence="1">
    <location>
        <begin position="1"/>
        <end position="24"/>
    </location>
</feature>
<proteinExistence type="predicted"/>
<gene>
    <name evidence="2" type="ORF">ONE63_000199</name>
</gene>
<keyword evidence="1" id="KW-0732">Signal</keyword>
<sequence length="206" mass="22954">MLPRACLALCCVLVVAVLGSSAAAEQRQHHQIGSATNGSVRADRTLTRRKRYIVFPRGSSIQLVYCMSFRGYIPFQTMFVFGLTAGLAWQLPTDSQQIYLQRRDVGAHPDRQHRLSLFRSVQAFLTQRGLYGEECVQRTLCESSSRKPGGGTFMEEVLKVLFSLPESDGGNTTPWDSARYNGTPCDKRFPRCSSVLDISMPIGVNK</sequence>
<dbReference type="PANTHER" id="PTHR21398:SF1">
    <property type="entry name" value="FI03705P"/>
    <property type="match status" value="1"/>
</dbReference>
<feature type="chain" id="PRO_5043888432" evidence="1">
    <location>
        <begin position="25"/>
        <end position="206"/>
    </location>
</feature>
<keyword evidence="3" id="KW-1185">Reference proteome</keyword>
<dbReference type="InterPro" id="IPR006631">
    <property type="entry name" value="DM4_12"/>
</dbReference>
<accession>A0AAV7XXQ2</accession>
<reference evidence="2" key="1">
    <citation type="submission" date="2022-12" db="EMBL/GenBank/DDBJ databases">
        <title>Chromosome-level genome assembly of the bean flower thrips Megalurothrips usitatus.</title>
        <authorList>
            <person name="Ma L."/>
            <person name="Liu Q."/>
            <person name="Li H."/>
            <person name="Cai W."/>
        </authorList>
    </citation>
    <scope>NUCLEOTIDE SEQUENCE</scope>
    <source>
        <strain evidence="2">Cailab_2022a</strain>
    </source>
</reference>
<evidence type="ECO:0000256" key="1">
    <source>
        <dbReference type="SAM" id="SignalP"/>
    </source>
</evidence>
<evidence type="ECO:0000313" key="2">
    <source>
        <dbReference type="EMBL" id="KAJ1531524.1"/>
    </source>
</evidence>
<comment type="caution">
    <text evidence="2">The sequence shown here is derived from an EMBL/GenBank/DDBJ whole genome shotgun (WGS) entry which is preliminary data.</text>
</comment>
<dbReference type="AlphaFoldDB" id="A0AAV7XXQ2"/>
<evidence type="ECO:0000313" key="3">
    <source>
        <dbReference type="Proteomes" id="UP001075354"/>
    </source>
</evidence>